<comment type="caution">
    <text evidence="1">The sequence shown here is derived from an EMBL/GenBank/DDBJ whole genome shotgun (WGS) entry which is preliminary data.</text>
</comment>
<sequence length="60" mass="6904">MSLFSKNMEVTFTAPVSLLPSADNNHREVRSRTKNKVSPVKLLRPSTYKTSLHIHHMKEL</sequence>
<reference evidence="1" key="2">
    <citation type="journal article" date="2023" name="Plants (Basel)">
        <title>Annotation of the Turnera subulata (Passifloraceae) Draft Genome Reveals the S-Locus Evolved after the Divergence of Turneroideae from Passifloroideae in a Stepwise Manner.</title>
        <authorList>
            <person name="Henning P.M."/>
            <person name="Roalson E.H."/>
            <person name="Mir W."/>
            <person name="McCubbin A.G."/>
            <person name="Shore J.S."/>
        </authorList>
    </citation>
    <scope>NUCLEOTIDE SEQUENCE</scope>
    <source>
        <strain evidence="1">F60SS</strain>
    </source>
</reference>
<evidence type="ECO:0000313" key="2">
    <source>
        <dbReference type="Proteomes" id="UP001141552"/>
    </source>
</evidence>
<dbReference type="AlphaFoldDB" id="A0A9Q0G1F5"/>
<dbReference type="Proteomes" id="UP001141552">
    <property type="component" value="Unassembled WGS sequence"/>
</dbReference>
<organism evidence="1 2">
    <name type="scientific">Turnera subulata</name>
    <dbReference type="NCBI Taxonomy" id="218843"/>
    <lineage>
        <taxon>Eukaryota</taxon>
        <taxon>Viridiplantae</taxon>
        <taxon>Streptophyta</taxon>
        <taxon>Embryophyta</taxon>
        <taxon>Tracheophyta</taxon>
        <taxon>Spermatophyta</taxon>
        <taxon>Magnoliopsida</taxon>
        <taxon>eudicotyledons</taxon>
        <taxon>Gunneridae</taxon>
        <taxon>Pentapetalae</taxon>
        <taxon>rosids</taxon>
        <taxon>fabids</taxon>
        <taxon>Malpighiales</taxon>
        <taxon>Passifloraceae</taxon>
        <taxon>Turnera</taxon>
    </lineage>
</organism>
<evidence type="ECO:0000313" key="1">
    <source>
        <dbReference type="EMBL" id="KAJ4841833.1"/>
    </source>
</evidence>
<dbReference type="EMBL" id="JAKUCV010002673">
    <property type="protein sequence ID" value="KAJ4841833.1"/>
    <property type="molecule type" value="Genomic_DNA"/>
</dbReference>
<keyword evidence="2" id="KW-1185">Reference proteome</keyword>
<protein>
    <submittedName>
        <fullName evidence="1">Uncharacterized protein</fullName>
    </submittedName>
</protein>
<reference evidence="1" key="1">
    <citation type="submission" date="2022-02" db="EMBL/GenBank/DDBJ databases">
        <authorList>
            <person name="Henning P.M."/>
            <person name="McCubbin A.G."/>
            <person name="Shore J.S."/>
        </authorList>
    </citation>
    <scope>NUCLEOTIDE SEQUENCE</scope>
    <source>
        <strain evidence="1">F60SS</strain>
        <tissue evidence="1">Leaves</tissue>
    </source>
</reference>
<proteinExistence type="predicted"/>
<accession>A0A9Q0G1F5</accession>
<name>A0A9Q0G1F5_9ROSI</name>
<gene>
    <name evidence="1" type="ORF">Tsubulata_045887</name>
</gene>